<evidence type="ECO:0000259" key="9">
    <source>
        <dbReference type="PROSITE" id="PS50928"/>
    </source>
</evidence>
<organism evidence="10 11">
    <name type="scientific">Candidatus Enterocloster faecavium</name>
    <dbReference type="NCBI Taxonomy" id="2838560"/>
    <lineage>
        <taxon>Bacteria</taxon>
        <taxon>Bacillati</taxon>
        <taxon>Bacillota</taxon>
        <taxon>Clostridia</taxon>
        <taxon>Lachnospirales</taxon>
        <taxon>Lachnospiraceae</taxon>
        <taxon>Enterocloster</taxon>
    </lineage>
</organism>
<feature type="transmembrane region" description="Helical" evidence="8">
    <location>
        <begin position="356"/>
        <end position="378"/>
    </location>
</feature>
<dbReference type="InterPro" id="IPR035906">
    <property type="entry name" value="MetI-like_sf"/>
</dbReference>
<feature type="transmembrane region" description="Helical" evidence="8">
    <location>
        <begin position="140"/>
        <end position="166"/>
    </location>
</feature>
<dbReference type="EMBL" id="DWYS01000106">
    <property type="protein sequence ID" value="HJB07978.1"/>
    <property type="molecule type" value="Genomic_DNA"/>
</dbReference>
<dbReference type="Proteomes" id="UP000886804">
    <property type="component" value="Unassembled WGS sequence"/>
</dbReference>
<evidence type="ECO:0000256" key="4">
    <source>
        <dbReference type="ARBA" id="ARBA00022519"/>
    </source>
</evidence>
<dbReference type="GO" id="GO:0055085">
    <property type="term" value="P:transmembrane transport"/>
    <property type="evidence" value="ECO:0007669"/>
    <property type="project" value="InterPro"/>
</dbReference>
<dbReference type="Pfam" id="PF00528">
    <property type="entry name" value="BPD_transp_1"/>
    <property type="match status" value="2"/>
</dbReference>
<evidence type="ECO:0000256" key="3">
    <source>
        <dbReference type="ARBA" id="ARBA00022475"/>
    </source>
</evidence>
<dbReference type="PROSITE" id="PS50928">
    <property type="entry name" value="ABC_TM1"/>
    <property type="match status" value="2"/>
</dbReference>
<feature type="domain" description="ABC transmembrane type-1" evidence="9">
    <location>
        <begin position="352"/>
        <end position="547"/>
    </location>
</feature>
<keyword evidence="5 8" id="KW-0812">Transmembrane</keyword>
<evidence type="ECO:0000256" key="6">
    <source>
        <dbReference type="ARBA" id="ARBA00022989"/>
    </source>
</evidence>
<dbReference type="GO" id="GO:0005886">
    <property type="term" value="C:plasma membrane"/>
    <property type="evidence" value="ECO:0007669"/>
    <property type="project" value="UniProtKB-SubCell"/>
</dbReference>
<comment type="subcellular location">
    <subcellularLocation>
        <location evidence="1">Cell inner membrane</location>
        <topology evidence="1">Multi-pass membrane protein</topology>
    </subcellularLocation>
    <subcellularLocation>
        <location evidence="8">Cell membrane</location>
        <topology evidence="8">Multi-pass membrane protein</topology>
    </subcellularLocation>
</comment>
<dbReference type="PANTHER" id="PTHR43357">
    <property type="entry name" value="INNER MEMBRANE ABC TRANSPORTER PERMEASE PROTEIN YDCV"/>
    <property type="match status" value="1"/>
</dbReference>
<dbReference type="InterPro" id="IPR000515">
    <property type="entry name" value="MetI-like"/>
</dbReference>
<feature type="domain" description="ABC transmembrane type-1" evidence="9">
    <location>
        <begin position="62"/>
        <end position="266"/>
    </location>
</feature>
<keyword evidence="6 8" id="KW-1133">Transmembrane helix</keyword>
<evidence type="ECO:0000313" key="11">
    <source>
        <dbReference type="Proteomes" id="UP000886804"/>
    </source>
</evidence>
<dbReference type="CDD" id="cd06261">
    <property type="entry name" value="TM_PBP2"/>
    <property type="match status" value="2"/>
</dbReference>
<evidence type="ECO:0000256" key="5">
    <source>
        <dbReference type="ARBA" id="ARBA00022692"/>
    </source>
</evidence>
<sequence length="563" mass="61050">MKFRENIAGSLVLAILTILVLLPLVMVLLQVVCPGLTLSKLDLGNLSLVLDVFVRPLWKKAFINSAAMSLCTTAAGLLLAGVLAHIRVKYDFPLAKLLDIVSWILMIMPSFILAQGWVYFASGNGIARSWLGIEGMNNFLFSFPGLVTVMVLCKYPMAYVAIKGALEWYPARLVHAARLNGATPFKAWTSVQLPLCMPTYFSAAMLIFMDTVGDYGMSSTITAVYSFPTLPYTIYSAICSSPVRFDMAGVLSLYLVVMIVIAMGLQFYAMGRKRFDYLDSGTEQVVPRKAGTGATALLTVFCGLFSLVALGIPVGSNFIMSFSDSFSIEKFRFTLDNYQNVLQMDGALLTGVKHSLTLAAVAAVIGLLVGFAVAYILTYSQFKLKRLIDMLTLVAMAVPGVVLGIGYIFVWNQKWLQPLGLNLYGKPSILVLASVASAVPLINRVLVGGMSKVPQELLTASQVQGARLGRRLKTVLLPLLHSSMVSAVLAAFGGSVFNLAITTILYPPNYSTLPVYISDSYNDLNFGYAAAATIVGGTFIVAIMLLLEVILNTGKRNRYADHT</sequence>
<feature type="transmembrane region" description="Helical" evidence="8">
    <location>
        <begin position="97"/>
        <end position="120"/>
    </location>
</feature>
<accession>A0A9D2L8J9</accession>
<evidence type="ECO:0000313" key="10">
    <source>
        <dbReference type="EMBL" id="HJB07978.1"/>
    </source>
</evidence>
<proteinExistence type="inferred from homology"/>
<reference evidence="10" key="1">
    <citation type="journal article" date="2021" name="PeerJ">
        <title>Extensive microbial diversity within the chicken gut microbiome revealed by metagenomics and culture.</title>
        <authorList>
            <person name="Gilroy R."/>
            <person name="Ravi A."/>
            <person name="Getino M."/>
            <person name="Pursley I."/>
            <person name="Horton D.L."/>
            <person name="Alikhan N.F."/>
            <person name="Baker D."/>
            <person name="Gharbi K."/>
            <person name="Hall N."/>
            <person name="Watson M."/>
            <person name="Adriaenssens E.M."/>
            <person name="Foster-Nyarko E."/>
            <person name="Jarju S."/>
            <person name="Secka A."/>
            <person name="Antonio M."/>
            <person name="Oren A."/>
            <person name="Chaudhuri R.R."/>
            <person name="La Ragione R."/>
            <person name="Hildebrand F."/>
            <person name="Pallen M.J."/>
        </authorList>
    </citation>
    <scope>NUCLEOTIDE SEQUENCE</scope>
    <source>
        <strain evidence="10">CHK188-4685</strain>
    </source>
</reference>
<feature type="transmembrane region" description="Helical" evidence="8">
    <location>
        <begin position="390"/>
        <end position="409"/>
    </location>
</feature>
<keyword evidence="3" id="KW-1003">Cell membrane</keyword>
<feature type="transmembrane region" description="Helical" evidence="8">
    <location>
        <begin position="290"/>
        <end position="312"/>
    </location>
</feature>
<dbReference type="AlphaFoldDB" id="A0A9D2L8J9"/>
<feature type="transmembrane region" description="Helical" evidence="8">
    <location>
        <begin position="187"/>
        <end position="209"/>
    </location>
</feature>
<dbReference type="PANTHER" id="PTHR43357:SF4">
    <property type="entry name" value="INNER MEMBRANE ABC TRANSPORTER PERMEASE PROTEIN YDCV"/>
    <property type="match status" value="1"/>
</dbReference>
<dbReference type="Gene3D" id="1.10.3720.10">
    <property type="entry name" value="MetI-like"/>
    <property type="match status" value="2"/>
</dbReference>
<name>A0A9D2L8J9_9FIRM</name>
<keyword evidence="7 8" id="KW-0472">Membrane</keyword>
<feature type="transmembrane region" description="Helical" evidence="8">
    <location>
        <begin position="475"/>
        <end position="506"/>
    </location>
</feature>
<feature type="transmembrane region" description="Helical" evidence="8">
    <location>
        <begin position="251"/>
        <end position="269"/>
    </location>
</feature>
<reference evidence="10" key="2">
    <citation type="submission" date="2021-04" db="EMBL/GenBank/DDBJ databases">
        <authorList>
            <person name="Gilroy R."/>
        </authorList>
    </citation>
    <scope>NUCLEOTIDE SEQUENCE</scope>
    <source>
        <strain evidence="10">CHK188-4685</strain>
    </source>
</reference>
<evidence type="ECO:0000256" key="8">
    <source>
        <dbReference type="RuleBase" id="RU363032"/>
    </source>
</evidence>
<dbReference type="SUPFAM" id="SSF161098">
    <property type="entry name" value="MetI-like"/>
    <property type="match status" value="2"/>
</dbReference>
<gene>
    <name evidence="10" type="ORF">H9716_08975</name>
</gene>
<feature type="transmembrane region" description="Helical" evidence="8">
    <location>
        <begin position="429"/>
        <end position="447"/>
    </location>
</feature>
<keyword evidence="4" id="KW-0997">Cell inner membrane</keyword>
<evidence type="ECO:0000256" key="7">
    <source>
        <dbReference type="ARBA" id="ARBA00023136"/>
    </source>
</evidence>
<protein>
    <submittedName>
        <fullName evidence="10">Iron ABC transporter permease</fullName>
    </submittedName>
</protein>
<evidence type="ECO:0000256" key="1">
    <source>
        <dbReference type="ARBA" id="ARBA00004429"/>
    </source>
</evidence>
<keyword evidence="2 8" id="KW-0813">Transport</keyword>
<evidence type="ECO:0000256" key="2">
    <source>
        <dbReference type="ARBA" id="ARBA00022448"/>
    </source>
</evidence>
<feature type="transmembrane region" description="Helical" evidence="8">
    <location>
        <begin position="526"/>
        <end position="551"/>
    </location>
</feature>
<feature type="transmembrane region" description="Helical" evidence="8">
    <location>
        <begin position="61"/>
        <end position="85"/>
    </location>
</feature>
<comment type="caution">
    <text evidence="10">The sequence shown here is derived from an EMBL/GenBank/DDBJ whole genome shotgun (WGS) entry which is preliminary data.</text>
</comment>
<comment type="similarity">
    <text evidence="8">Belongs to the binding-protein-dependent transport system permease family.</text>
</comment>